<keyword evidence="13" id="KW-1185">Reference proteome</keyword>
<keyword evidence="4" id="KW-0732">Signal</keyword>
<feature type="disulfide bond" evidence="10">
    <location>
        <begin position="479"/>
        <end position="488"/>
    </location>
</feature>
<dbReference type="SUPFAM" id="SSF57196">
    <property type="entry name" value="EGF/Laminin"/>
    <property type="match status" value="1"/>
</dbReference>
<dbReference type="PROSITE" id="PS50026">
    <property type="entry name" value="EGF_3"/>
    <property type="match status" value="4"/>
</dbReference>
<dbReference type="PROSITE" id="PS00010">
    <property type="entry name" value="ASX_HYDROXYL"/>
    <property type="match status" value="3"/>
</dbReference>
<keyword evidence="3 10" id="KW-0245">EGF-like domain</keyword>
<reference evidence="12 13" key="1">
    <citation type="submission" date="2019-06" db="EMBL/GenBank/DDBJ databases">
        <title>Discovery of a novel chromosome fission-fusion reversal in muntjac.</title>
        <authorList>
            <person name="Mudd A.B."/>
            <person name="Bredeson J.V."/>
            <person name="Baum R."/>
            <person name="Hockemeyer D."/>
            <person name="Rokhsar D.S."/>
        </authorList>
    </citation>
    <scope>NUCLEOTIDE SEQUENCE [LARGE SCALE GENOMIC DNA]</scope>
    <source>
        <strain evidence="12">UCam_UCB_Mr</strain>
        <tissue evidence="12">Fibroblast cell line</tissue>
    </source>
</reference>
<dbReference type="PROSITE" id="PS00022">
    <property type="entry name" value="EGF_1"/>
    <property type="match status" value="3"/>
</dbReference>
<evidence type="ECO:0000256" key="9">
    <source>
        <dbReference type="ARBA" id="ARBA00078816"/>
    </source>
</evidence>
<dbReference type="InterPro" id="IPR000742">
    <property type="entry name" value="EGF"/>
</dbReference>
<evidence type="ECO:0000313" key="12">
    <source>
        <dbReference type="EMBL" id="KAB0377651.1"/>
    </source>
</evidence>
<dbReference type="Proteomes" id="UP000326062">
    <property type="component" value="Chromosome 5"/>
</dbReference>
<dbReference type="InterPro" id="IPR009030">
    <property type="entry name" value="Growth_fac_rcpt_cys_sf"/>
</dbReference>
<dbReference type="AlphaFoldDB" id="A0A5N3XVC8"/>
<comment type="subcellular location">
    <subcellularLocation>
        <location evidence="1">Secreted</location>
    </subcellularLocation>
</comment>
<evidence type="ECO:0000256" key="8">
    <source>
        <dbReference type="ARBA" id="ARBA00070401"/>
    </source>
</evidence>
<evidence type="ECO:0000256" key="4">
    <source>
        <dbReference type="ARBA" id="ARBA00022729"/>
    </source>
</evidence>
<feature type="domain" description="EGF-like" evidence="11">
    <location>
        <begin position="55"/>
        <end position="95"/>
    </location>
</feature>
<evidence type="ECO:0000313" key="13">
    <source>
        <dbReference type="Proteomes" id="UP000326062"/>
    </source>
</evidence>
<feature type="domain" description="EGF-like" evidence="11">
    <location>
        <begin position="454"/>
        <end position="489"/>
    </location>
</feature>
<dbReference type="EMBL" id="VCEB01000005">
    <property type="protein sequence ID" value="KAB0377651.1"/>
    <property type="molecule type" value="Genomic_DNA"/>
</dbReference>
<dbReference type="SMART" id="SM00179">
    <property type="entry name" value="EGF_CA"/>
    <property type="match status" value="7"/>
</dbReference>
<evidence type="ECO:0000256" key="5">
    <source>
        <dbReference type="ARBA" id="ARBA00022737"/>
    </source>
</evidence>
<dbReference type="InterPro" id="IPR002049">
    <property type="entry name" value="LE_dom"/>
</dbReference>
<keyword evidence="2" id="KW-0964">Secreted</keyword>
<dbReference type="Pfam" id="PF14670">
    <property type="entry name" value="FXa_inhibition"/>
    <property type="match status" value="4"/>
</dbReference>
<dbReference type="GO" id="GO:0005509">
    <property type="term" value="F:calcium ion binding"/>
    <property type="evidence" value="ECO:0007669"/>
    <property type="project" value="InterPro"/>
</dbReference>
<dbReference type="SMART" id="SM00180">
    <property type="entry name" value="EGF_Lam"/>
    <property type="match status" value="3"/>
</dbReference>
<dbReference type="GO" id="GO:0005576">
    <property type="term" value="C:extracellular region"/>
    <property type="evidence" value="ECO:0007669"/>
    <property type="project" value="UniProtKB-SubCell"/>
</dbReference>
<dbReference type="InterPro" id="IPR049883">
    <property type="entry name" value="NOTCH1_EGF-like"/>
</dbReference>
<dbReference type="InterPro" id="IPR018097">
    <property type="entry name" value="EGF_Ca-bd_CS"/>
</dbReference>
<protein>
    <recommendedName>
        <fullName evidence="8">Multiple epidermal growth factor-like domains protein 6</fullName>
    </recommendedName>
    <alternativeName>
        <fullName evidence="9">Epidermal growth factor-like protein 3</fullName>
    </alternativeName>
</protein>
<keyword evidence="7" id="KW-0325">Glycoprotein</keyword>
<dbReference type="Gene3D" id="2.170.300.10">
    <property type="entry name" value="Tie2 ligand-binding domain superfamily"/>
    <property type="match status" value="1"/>
</dbReference>
<evidence type="ECO:0000259" key="11">
    <source>
        <dbReference type="PROSITE" id="PS50026"/>
    </source>
</evidence>
<feature type="domain" description="EGF-like" evidence="11">
    <location>
        <begin position="306"/>
        <end position="346"/>
    </location>
</feature>
<dbReference type="SUPFAM" id="SSF57184">
    <property type="entry name" value="Growth factor receptor domain"/>
    <property type="match status" value="2"/>
</dbReference>
<dbReference type="FunFam" id="2.10.25.10:FF:000306">
    <property type="entry name" value="Multiple epidermal growth factor-like domains 6"/>
    <property type="match status" value="1"/>
</dbReference>
<evidence type="ECO:0000256" key="7">
    <source>
        <dbReference type="ARBA" id="ARBA00023180"/>
    </source>
</evidence>
<evidence type="ECO:0000256" key="1">
    <source>
        <dbReference type="ARBA" id="ARBA00004613"/>
    </source>
</evidence>
<accession>A0A5N3XVC8</accession>
<dbReference type="InterPro" id="IPR001881">
    <property type="entry name" value="EGF-like_Ca-bd_dom"/>
</dbReference>
<dbReference type="InterPro" id="IPR052108">
    <property type="entry name" value="MEGF/SIB"/>
</dbReference>
<dbReference type="FunFam" id="2.10.25.10:FF:000028">
    <property type="entry name" value="Signal peptide, CUB domain and EGF-like domain-containing 2"/>
    <property type="match status" value="1"/>
</dbReference>
<feature type="disulfide bond" evidence="10">
    <location>
        <begin position="436"/>
        <end position="445"/>
    </location>
</feature>
<dbReference type="PROSITE" id="PS01186">
    <property type="entry name" value="EGF_2"/>
    <property type="match status" value="3"/>
</dbReference>
<dbReference type="Pfam" id="PF07645">
    <property type="entry name" value="EGF_CA"/>
    <property type="match status" value="2"/>
</dbReference>
<comment type="caution">
    <text evidence="12">The sequence shown here is derived from an EMBL/GenBank/DDBJ whole genome shotgun (WGS) entry which is preliminary data.</text>
</comment>
<dbReference type="SMART" id="SM00181">
    <property type="entry name" value="EGF"/>
    <property type="match status" value="11"/>
</dbReference>
<feature type="domain" description="EGF-like" evidence="11">
    <location>
        <begin position="410"/>
        <end position="446"/>
    </location>
</feature>
<evidence type="ECO:0000256" key="10">
    <source>
        <dbReference type="PROSITE-ProRule" id="PRU00076"/>
    </source>
</evidence>
<name>A0A5N3XVC8_MUNRE</name>
<dbReference type="Gene3D" id="2.10.25.10">
    <property type="entry name" value="Laminin"/>
    <property type="match status" value="8"/>
</dbReference>
<organism evidence="12 13">
    <name type="scientific">Muntiacus reevesi</name>
    <name type="common">Reeves' muntjac</name>
    <name type="synonym">Cervus reevesi</name>
    <dbReference type="NCBI Taxonomy" id="9886"/>
    <lineage>
        <taxon>Eukaryota</taxon>
        <taxon>Metazoa</taxon>
        <taxon>Chordata</taxon>
        <taxon>Craniata</taxon>
        <taxon>Vertebrata</taxon>
        <taxon>Euteleostomi</taxon>
        <taxon>Mammalia</taxon>
        <taxon>Eutheria</taxon>
        <taxon>Laurasiatheria</taxon>
        <taxon>Artiodactyla</taxon>
        <taxon>Ruminantia</taxon>
        <taxon>Pecora</taxon>
        <taxon>Cervidae</taxon>
        <taxon>Muntiacinae</taxon>
        <taxon>Muntiacus</taxon>
    </lineage>
</organism>
<dbReference type="InterPro" id="IPR000152">
    <property type="entry name" value="EGF-type_Asp/Asn_hydroxyl_site"/>
</dbReference>
<dbReference type="PANTHER" id="PTHR24035:SF137">
    <property type="entry name" value="MULTIPLE EPIDERMAL GROWTH FACTOR-LIKE DOMAINS PROTEIN 6"/>
    <property type="match status" value="1"/>
</dbReference>
<dbReference type="PRINTS" id="PR00011">
    <property type="entry name" value="EGFLAMININ"/>
</dbReference>
<dbReference type="FunFam" id="2.10.25.10:FF:000037">
    <property type="entry name" value="Signal peptide, CUB domain and EGF-like domain-containing 2"/>
    <property type="match status" value="2"/>
</dbReference>
<dbReference type="FunFam" id="2.10.25.10:FF:000326">
    <property type="entry name" value="Multiple EGF like domains 6"/>
    <property type="match status" value="1"/>
</dbReference>
<evidence type="ECO:0000256" key="2">
    <source>
        <dbReference type="ARBA" id="ARBA00022525"/>
    </source>
</evidence>
<proteinExistence type="predicted"/>
<keyword evidence="5" id="KW-0677">Repeat</keyword>
<dbReference type="PROSITE" id="PS01187">
    <property type="entry name" value="EGF_CA"/>
    <property type="match status" value="3"/>
</dbReference>
<comment type="caution">
    <text evidence="10">Lacks conserved residue(s) required for the propagation of feature annotation.</text>
</comment>
<keyword evidence="6 10" id="KW-1015">Disulfide bond</keyword>
<dbReference type="FunFam" id="2.10.25.10:FF:000772">
    <property type="entry name" value="Multiple epidermal growth factor-like domains 6"/>
    <property type="match status" value="1"/>
</dbReference>
<evidence type="ECO:0000256" key="3">
    <source>
        <dbReference type="ARBA" id="ARBA00022536"/>
    </source>
</evidence>
<dbReference type="PANTHER" id="PTHR24035">
    <property type="entry name" value="MULTIPLE EPIDERMAL GROWTH FACTOR-LIKE DOMAINS PROTEIN"/>
    <property type="match status" value="1"/>
</dbReference>
<sequence length="1042" mass="109964">MEAPRSGLAAIWYLGLLGSLARVAGTHYRYLWRGCYPCHLGQAGYPVSAGNPRPDVDECQVHNGGCQHRCVNTPGSYFCECKPGFRLHTDGRTCLAINSCAVGNGGCQHNCIQLTVTQHRCQCRPEFQLQEDGRRCVRRNPCADRNGGCMHRCRALRGVAHCECHTGYQLAADRKACEDVDECAVGLAQCAHGCLNTHGSFKCVCNAGYELGADGRQCYRIEMEIVNSCEADNGGCSHGCSHSSAGPVCTCPRGYELDEDQRTCIDVDDCAASPCCQQVCTNSPGGYECSCYAGYRLGADGCGCEDVDECASSRGGCEHRCANLPGSFQCSCEAGYRLDEDRRGCTSLELPELVLDGHLPLGRPPLHIAVLQDALPHLFQDDYVGAEEEEAEARGEHTLQEKFVCLDDTFGPDCSLTCDDCRNGGTCLPSLDGCDCPDGWTGLICNETCPLDTFGKNCSLSCSCQNGGTCDPVTGACRCPPGVSGVRCEDGCPKGFYGKHCRKKCHCANRGRCHRLYGACLCDPGLYGRFCHLACPPWAFGPGCSEECKCEQQNTRACDKRDGSCACKAGFGGERCQDGELLRGQAGPGLGDSSTGQSTPALGPQPGQYLSVCWSPHCSDFIVPHGPHPVLQPCCPPGSAGAPCPGPPPGTPPSLPVFPYCPRCREIGDWPDAAGVCGQSEGQADGRLHCPPLPPAHGGFPSGSGLPSCLCRLEISSSVHLITCTSAPCAPSCGHPHCTASPAAGRAQESGCRGLGHGLAPHSHPSKSWADPHTPAAARLPAGPPGRWRCCFCNNEWGFRSHRHPLPCGWAWLDPRQVTCGVSCWLEPWLHPAQPEDPAPRGRIGCLDEGPHTRVCAWAAHIGQRLSQAQACSCTPGPSSTSRPCNQSCPRPLHSAGTSCLVTGLLRPGWGCQHSCGGGGGCLVIPQTEGAARGPHPTAHHAHSLPCSCSLAPRGWGSSLCSPPRVNALLWALPRPAITHGPEPPTLGSHGRCDCCPGLGLTGRAWCTQCLGACCSFPGPVNPVAEGSETWLPRSSGGGPGS</sequence>
<evidence type="ECO:0000256" key="6">
    <source>
        <dbReference type="ARBA" id="ARBA00023157"/>
    </source>
</evidence>
<dbReference type="FunFam" id="2.170.300.10:FF:000041">
    <property type="entry name" value="Tyrosine protein kinase receptor tie-1, putative"/>
    <property type="match status" value="1"/>
</dbReference>
<gene>
    <name evidence="12" type="ORF">FD755_012095</name>
</gene>